<evidence type="ECO:0000256" key="1">
    <source>
        <dbReference type="ARBA" id="ARBA00001947"/>
    </source>
</evidence>
<dbReference type="Proteomes" id="UP000249324">
    <property type="component" value="Unassembled WGS sequence"/>
</dbReference>
<sequence>MRVGSEDILLPTTMVGNYPNPRWYDGQAFATFPQGEFVYDSISREAFEDAVAAIVRDQEMAGLDVISDGKVYGGDSPYGTIAYHYAQRMSGYKMSGPPIGLPIYSTLYAPTCVGEVRREHPFHLANLRAVRKATNKPVKISYTGIQVLAAATNNQYYKETKELALAIAKAFNEDFKELADNGADIIQLDEFVWPYGMGDWEIEALNKAVEGVDCQFWVHTCWGNYSGTPGYFPDEAPREFGAWVLDQRPSDAPAPERARALFPHVLDANIDALNYEVGRTGPDDLKPLAEHNWSKPFVAGVIDVKSTVTETADEVADRIRQVLEYVPAERLGLTTDCGLINLPRMIAQSKLRALADGARIVRRELAAKREPQPA</sequence>
<gene>
    <name evidence="5" type="ORF">DIU77_014160</name>
</gene>
<dbReference type="InterPro" id="IPR038071">
    <property type="entry name" value="UROD/MetE-like_sf"/>
</dbReference>
<organism evidence="5 6">
    <name type="scientific">Thermocrispum agreste</name>
    <dbReference type="NCBI Taxonomy" id="37925"/>
    <lineage>
        <taxon>Bacteria</taxon>
        <taxon>Bacillati</taxon>
        <taxon>Actinomycetota</taxon>
        <taxon>Actinomycetes</taxon>
        <taxon>Pseudonocardiales</taxon>
        <taxon>Pseudonocardiaceae</taxon>
        <taxon>Thermocrispum</taxon>
    </lineage>
</organism>
<dbReference type="GO" id="GO:0046872">
    <property type="term" value="F:metal ion binding"/>
    <property type="evidence" value="ECO:0007669"/>
    <property type="project" value="UniProtKB-KW"/>
</dbReference>
<reference evidence="5 6" key="1">
    <citation type="journal article" date="2021" name="BMC Genomics">
        <title>Genome-resolved metagenome and metatranscriptome analyses of thermophilic composting reveal key bacterial players and their metabolic interactions.</title>
        <authorList>
            <person name="Braga L.P.P."/>
            <person name="Pereira R.V."/>
            <person name="Martins L.F."/>
            <person name="Moura L.M.S."/>
            <person name="Sanchez F.B."/>
            <person name="Patane J.S.L."/>
            <person name="da Silva A.M."/>
            <person name="Setubal J.C."/>
        </authorList>
    </citation>
    <scope>NUCLEOTIDE SEQUENCE [LARGE SCALE GENOMIC DNA]</scope>
    <source>
        <strain evidence="5">ZC4RG45</strain>
    </source>
</reference>
<comment type="cofactor">
    <cofactor evidence="1">
        <name>Zn(2+)</name>
        <dbReference type="ChEBI" id="CHEBI:29105"/>
    </cofactor>
</comment>
<dbReference type="Pfam" id="PF01717">
    <property type="entry name" value="Meth_synt_2"/>
    <property type="match status" value="2"/>
</dbReference>
<accession>A0ABD6FK88</accession>
<evidence type="ECO:0000259" key="4">
    <source>
        <dbReference type="PROSITE" id="PS50175"/>
    </source>
</evidence>
<dbReference type="CDD" id="cd03311">
    <property type="entry name" value="CIMS_C_terminal_like"/>
    <property type="match status" value="1"/>
</dbReference>
<keyword evidence="2" id="KW-0479">Metal-binding</keyword>
<feature type="domain" description="Peptidase A2" evidence="4">
    <location>
        <begin position="175"/>
        <end position="212"/>
    </location>
</feature>
<protein>
    <submittedName>
        <fullName evidence="5">Cobalamin-independent methionine synthase II family protein</fullName>
    </submittedName>
</protein>
<dbReference type="PANTHER" id="PTHR30519">
    <property type="entry name" value="5-METHYLTETRAHYDROPTEROYLTRIGLUTAMATE--HOMOCYSTEINE METHYLTRANSFERASE"/>
    <property type="match status" value="1"/>
</dbReference>
<evidence type="ECO:0000256" key="2">
    <source>
        <dbReference type="ARBA" id="ARBA00022723"/>
    </source>
</evidence>
<name>A0ABD6FK88_9PSEU</name>
<dbReference type="InterPro" id="IPR002629">
    <property type="entry name" value="Met_Synth_C/arc"/>
</dbReference>
<evidence type="ECO:0000313" key="5">
    <source>
        <dbReference type="EMBL" id="MFO7193382.1"/>
    </source>
</evidence>
<keyword evidence="3" id="KW-0862">Zinc</keyword>
<dbReference type="InterPro" id="IPR001995">
    <property type="entry name" value="Peptidase_A2_cat"/>
</dbReference>
<proteinExistence type="predicted"/>
<dbReference type="EMBL" id="QGUI02000204">
    <property type="protein sequence ID" value="MFO7193382.1"/>
    <property type="molecule type" value="Genomic_DNA"/>
</dbReference>
<evidence type="ECO:0000313" key="6">
    <source>
        <dbReference type="Proteomes" id="UP000249324"/>
    </source>
</evidence>
<dbReference type="Gene3D" id="3.20.20.210">
    <property type="match status" value="1"/>
</dbReference>
<comment type="caution">
    <text evidence="5">The sequence shown here is derived from an EMBL/GenBank/DDBJ whole genome shotgun (WGS) entry which is preliminary data.</text>
</comment>
<dbReference type="AlphaFoldDB" id="A0ABD6FK88"/>
<evidence type="ECO:0000256" key="3">
    <source>
        <dbReference type="ARBA" id="ARBA00022833"/>
    </source>
</evidence>
<dbReference type="SUPFAM" id="SSF51726">
    <property type="entry name" value="UROD/MetE-like"/>
    <property type="match status" value="1"/>
</dbReference>
<dbReference type="PROSITE" id="PS50175">
    <property type="entry name" value="ASP_PROT_RETROV"/>
    <property type="match status" value="1"/>
</dbReference>